<comment type="caution">
    <text evidence="1">The sequence shown here is derived from an EMBL/GenBank/DDBJ whole genome shotgun (WGS) entry which is preliminary data.</text>
</comment>
<name>A0ACB5RGR8_9CLOT</name>
<keyword evidence="2" id="KW-1185">Reference proteome</keyword>
<dbReference type="Proteomes" id="UP001058074">
    <property type="component" value="Unassembled WGS sequence"/>
</dbReference>
<proteinExistence type="predicted"/>
<reference evidence="1" key="1">
    <citation type="journal article" date="2025" name="Int. J. Syst. Evol. Microbiol.">
        <title>Inconstantimicrobium mannanitabidum sp. nov., a novel member of the family Clostridiaceae isolated from anoxic soil under the treatment of reductive soil disinfestation.</title>
        <authorList>
            <person name="Ueki A."/>
            <person name="Tonouchi A."/>
            <person name="Honma S."/>
            <person name="Kaku N."/>
            <person name="Ueki K."/>
        </authorList>
    </citation>
    <scope>NUCLEOTIDE SEQUENCE</scope>
    <source>
        <strain evidence="1">TW13</strain>
    </source>
</reference>
<protein>
    <submittedName>
        <fullName evidence="1">Transcriptional regulator</fullName>
    </submittedName>
</protein>
<evidence type="ECO:0000313" key="1">
    <source>
        <dbReference type="EMBL" id="GKX68290.1"/>
    </source>
</evidence>
<gene>
    <name evidence="1" type="ORF">rsdtw13_35480</name>
</gene>
<evidence type="ECO:0000313" key="2">
    <source>
        <dbReference type="Proteomes" id="UP001058074"/>
    </source>
</evidence>
<sequence length="454" mass="52421">MAIKVGEKIKSLRKSLNMTQSELAGTELTKSMLSQIENNVSNPSMRTLNYIANKLNKPVSYFLEEDTDKTIENRISNQEQEDKIKHINELIDSNKIDESKEFIDKLINDSNINKSIKCYGDILLKFGNVQIKYNNLDAAKEYINCALSSYIDGNFYSDAAKAYIQLAKCFYEEFNYTECLSICEKAFELYYKNINTDPLLEIELYYFKILVLSAIGDIQNTIKIIATAISLSSKTSIYYRTDELYRLNAIFNYFIGNLTEYNRSIEKALQFAKFSEDNTCLAKVHTISAIYALESNDAEKALENAEISKNYTTKTLENTPNNKNYTTRISYIYYLIKARAYYMLNKYDLAYENIIKVDFPAHEKHKFDYLNMWSAKVYEGLILAKLGKHREGIEAIKVGIDKMLLFDKSKFLVSAYKNLSDLYSQVNDFKNAFITLKKADELQELINKDGSIVF</sequence>
<dbReference type="EMBL" id="BROD01000001">
    <property type="protein sequence ID" value="GKX68290.1"/>
    <property type="molecule type" value="Genomic_DNA"/>
</dbReference>
<organism evidence="1 2">
    <name type="scientific">Inconstantimicrobium mannanitabidum</name>
    <dbReference type="NCBI Taxonomy" id="1604901"/>
    <lineage>
        <taxon>Bacteria</taxon>
        <taxon>Bacillati</taxon>
        <taxon>Bacillota</taxon>
        <taxon>Clostridia</taxon>
        <taxon>Eubacteriales</taxon>
        <taxon>Clostridiaceae</taxon>
        <taxon>Inconstantimicrobium</taxon>
    </lineage>
</organism>
<accession>A0ACB5RGR8</accession>